<accession>B0DM01</accession>
<feature type="compositionally biased region" description="Pro residues" evidence="1">
    <location>
        <begin position="1"/>
        <end position="15"/>
    </location>
</feature>
<name>B0DM01_LACBS</name>
<dbReference type="AlphaFoldDB" id="B0DM01"/>
<evidence type="ECO:0000256" key="1">
    <source>
        <dbReference type="SAM" id="MobiDB-lite"/>
    </source>
</evidence>
<dbReference type="PANTHER" id="PTHR33104:SF2">
    <property type="entry name" value="CXC3 LIKE CYSTEINE CLUSTER DOMAIN-CONTAINING PROTEIN"/>
    <property type="match status" value="1"/>
</dbReference>
<reference evidence="3 4" key="1">
    <citation type="journal article" date="2008" name="Nature">
        <title>The genome of Laccaria bicolor provides insights into mycorrhizal symbiosis.</title>
        <authorList>
            <person name="Martin F."/>
            <person name="Aerts A."/>
            <person name="Ahren D."/>
            <person name="Brun A."/>
            <person name="Danchin E.G.J."/>
            <person name="Duchaussoy F."/>
            <person name="Gibon J."/>
            <person name="Kohler A."/>
            <person name="Lindquist E."/>
            <person name="Pereda V."/>
            <person name="Salamov A."/>
            <person name="Shapiro H.J."/>
            <person name="Wuyts J."/>
            <person name="Blaudez D."/>
            <person name="Buee M."/>
            <person name="Brokstein P."/>
            <person name="Canbaeck B."/>
            <person name="Cohen D."/>
            <person name="Courty P.E."/>
            <person name="Coutinho P.M."/>
            <person name="Delaruelle C."/>
            <person name="Detter J.C."/>
            <person name="Deveau A."/>
            <person name="DiFazio S."/>
            <person name="Duplessis S."/>
            <person name="Fraissinet-Tachet L."/>
            <person name="Lucic E."/>
            <person name="Frey-Klett P."/>
            <person name="Fourrey C."/>
            <person name="Feussner I."/>
            <person name="Gay G."/>
            <person name="Grimwood J."/>
            <person name="Hoegger P.J."/>
            <person name="Jain P."/>
            <person name="Kilaru S."/>
            <person name="Labbe J."/>
            <person name="Lin Y.C."/>
            <person name="Legue V."/>
            <person name="Le Tacon F."/>
            <person name="Marmeisse R."/>
            <person name="Melayah D."/>
            <person name="Montanini B."/>
            <person name="Muratet M."/>
            <person name="Nehls U."/>
            <person name="Niculita-Hirzel H."/>
            <person name="Oudot-Le Secq M.P."/>
            <person name="Peter M."/>
            <person name="Quesneville H."/>
            <person name="Rajashekar B."/>
            <person name="Reich M."/>
            <person name="Rouhier N."/>
            <person name="Schmutz J."/>
            <person name="Yin T."/>
            <person name="Chalot M."/>
            <person name="Henrissat B."/>
            <person name="Kuees U."/>
            <person name="Lucas S."/>
            <person name="Van de Peer Y."/>
            <person name="Podila G.K."/>
            <person name="Polle A."/>
            <person name="Pukkila P.J."/>
            <person name="Richardson P.M."/>
            <person name="Rouze P."/>
            <person name="Sanders I.R."/>
            <person name="Stajich J.E."/>
            <person name="Tunlid A."/>
            <person name="Tuskan G."/>
            <person name="Grigoriev I.V."/>
        </authorList>
    </citation>
    <scope>NUCLEOTIDE SEQUENCE [LARGE SCALE GENOMIC DNA]</scope>
    <source>
        <strain evidence="4">S238N-H82 / ATCC MYA-4686</strain>
    </source>
</reference>
<dbReference type="EMBL" id="DS547118">
    <property type="protein sequence ID" value="EDR04383.1"/>
    <property type="molecule type" value="Genomic_DNA"/>
</dbReference>
<gene>
    <name evidence="3" type="ORF">LACBIDRAFT_330639</name>
</gene>
<dbReference type="CDD" id="cd19757">
    <property type="entry name" value="Bbox1"/>
    <property type="match status" value="1"/>
</dbReference>
<keyword evidence="4" id="KW-1185">Reference proteome</keyword>
<dbReference type="InterPro" id="IPR040521">
    <property type="entry name" value="KDZ"/>
</dbReference>
<feature type="region of interest" description="Disordered" evidence="1">
    <location>
        <begin position="1056"/>
        <end position="1103"/>
    </location>
</feature>
<feature type="compositionally biased region" description="Low complexity" evidence="1">
    <location>
        <begin position="30"/>
        <end position="53"/>
    </location>
</feature>
<dbReference type="InParanoid" id="B0DM01"/>
<evidence type="ECO:0000313" key="4">
    <source>
        <dbReference type="Proteomes" id="UP000001194"/>
    </source>
</evidence>
<proteinExistence type="predicted"/>
<dbReference type="KEGG" id="lbc:LACBIDRAFT_330639"/>
<dbReference type="InterPro" id="IPR041457">
    <property type="entry name" value="CxC2_KDZ-assoc"/>
</dbReference>
<sequence>MSKRPNPPAPGPGREPPTKQSRKMAGFQLVRPQPSVSQPPSASSSSLFVTVSTDSRRRGVTLESRLLPSSTLEQSEPASDSNTPSTAAAGGDCEAQTASPEEVGGIPSAETTAKAKRKRYTTNADRLTEWLKFRETFLDEALRHDGLGDFLGHTSCSNCGKKDGTIKCKDCGDGGMLKCLDCTVDAHRKHPLHRVERWNSAFFEKVSLQSLGLYYQLGHSGAPCPCPQPGPKNFLIFDVSGPHYVTINYCHCQDEPSSNWVQLLRESWFPATLQRPQTVFTFRMWRNLMALKRAGRGHDPDGVSGTSQGGLMVECPACPHPERNLPDGWERAGPLLFLYALFIAVDGNFKLKGKERNLKDVELMPGWGAYVPEDEYQKHLANYVDEPEINTCESQHDALVQRNLKDVELMPGWGAYVPEDEYQKHLANYVDEPEINTCESQHDALVRASTRSTAGYAVSGAVLVICSRHCLIRKNGAGDLKKGERYCTVDFILFSVLMGITLLRVVITYDIICQWSKNFRKQMKNYPENMRIPETTQVEVAIPGWHINGHGEGCRTNFNLSYMEGAGRTVGEDIETTWAGTNQLAPSVREMGPAARHDTLNDQWNGWNFRKIVGFLHPHTHSLSPSGTLFLKRFKDAFTFSAQQADVFDQFSTTFSPSAVKKWEEMVVAWNANPKARNPYQDRPSGTTLQDIWLVLAREEAAQAALGQLPRHKVSLSSFLLIGFDLEDSQYLLRCEASKAKGLRTSKQLTDLQNKRNALYRLIQNWREVQLIYIPHVGSLLLQAQPPEATTTSSSTPLPSETLAENLPLFLPSSLPPPDDALAEVRRQRHVIQGLWLFKRLNASGIGNQPNTRMIGLYKRFNNKTDRAAEKYRCARRALSSLDPGGSWLLQLHELKPKDVSGPGRDPEVTNTTNSRYQPSWIWLAQRASPHNRSELEIGEDEFNDSMRVEWAKARARMKRWNEELMLVQEEMRHVIVYHKWRADWWRERSVRRNHDDLKVLSGISGYAYKQADICERLAARCTVHWLPHLKVRGIIPSWASDYEHMLLDVPVPRQNADADVNVPSNHPDDEDIGDDNELDSEDRDEDVEADEADSFNLDDIDY</sequence>
<dbReference type="Pfam" id="PF18803">
    <property type="entry name" value="CxC2"/>
    <property type="match status" value="1"/>
</dbReference>
<evidence type="ECO:0000313" key="3">
    <source>
        <dbReference type="EMBL" id="EDR04383.1"/>
    </source>
</evidence>
<dbReference type="PANTHER" id="PTHR33104">
    <property type="entry name" value="SI:DKEY-29D5.2"/>
    <property type="match status" value="1"/>
</dbReference>
<evidence type="ECO:0000259" key="2">
    <source>
        <dbReference type="Pfam" id="PF18803"/>
    </source>
</evidence>
<feature type="domain" description="CxC2-like cysteine cluster KDZ transposase-associated" evidence="2">
    <location>
        <begin position="208"/>
        <end position="293"/>
    </location>
</feature>
<feature type="region of interest" description="Disordered" evidence="1">
    <location>
        <begin position="1"/>
        <end position="119"/>
    </location>
</feature>
<dbReference type="Pfam" id="PF18758">
    <property type="entry name" value="KDZ"/>
    <property type="match status" value="1"/>
</dbReference>
<organism evidence="4">
    <name type="scientific">Laccaria bicolor (strain S238N-H82 / ATCC MYA-4686)</name>
    <name type="common">Bicoloured deceiver</name>
    <name type="synonym">Laccaria laccata var. bicolor</name>
    <dbReference type="NCBI Taxonomy" id="486041"/>
    <lineage>
        <taxon>Eukaryota</taxon>
        <taxon>Fungi</taxon>
        <taxon>Dikarya</taxon>
        <taxon>Basidiomycota</taxon>
        <taxon>Agaricomycotina</taxon>
        <taxon>Agaricomycetes</taxon>
        <taxon>Agaricomycetidae</taxon>
        <taxon>Agaricales</taxon>
        <taxon>Agaricineae</taxon>
        <taxon>Hydnangiaceae</taxon>
        <taxon>Laccaria</taxon>
    </lineage>
</organism>
<dbReference type="OrthoDB" id="2804062at2759"/>
<dbReference type="HOGENOM" id="CLU_003703_13_0_1"/>
<dbReference type="Proteomes" id="UP000001194">
    <property type="component" value="Unassembled WGS sequence"/>
</dbReference>
<dbReference type="STRING" id="486041.B0DM01"/>
<dbReference type="RefSeq" id="XP_001884902.1">
    <property type="nucleotide sequence ID" value="XM_001884867.1"/>
</dbReference>
<protein>
    <submittedName>
        <fullName evidence="3">Predicted protein</fullName>
    </submittedName>
</protein>
<dbReference type="GeneID" id="6080610"/>
<feature type="compositionally biased region" description="Acidic residues" evidence="1">
    <location>
        <begin position="1069"/>
        <end position="1103"/>
    </location>
</feature>
<feature type="compositionally biased region" description="Polar residues" evidence="1">
    <location>
        <begin position="67"/>
        <end position="86"/>
    </location>
</feature>